<organism evidence="3 4">
    <name type="scientific">Methylobacterium oryzae</name>
    <dbReference type="NCBI Taxonomy" id="334852"/>
    <lineage>
        <taxon>Bacteria</taxon>
        <taxon>Pseudomonadati</taxon>
        <taxon>Pseudomonadota</taxon>
        <taxon>Alphaproteobacteria</taxon>
        <taxon>Hyphomicrobiales</taxon>
        <taxon>Methylobacteriaceae</taxon>
        <taxon>Methylobacterium</taxon>
    </lineage>
</organism>
<feature type="compositionally biased region" description="Basic and acidic residues" evidence="1">
    <location>
        <begin position="161"/>
        <end position="172"/>
    </location>
</feature>
<dbReference type="Gene3D" id="1.20.140.160">
    <property type="match status" value="1"/>
</dbReference>
<dbReference type="SUPFAM" id="SSF88946">
    <property type="entry name" value="Sigma2 domain of RNA polymerase sigma factors"/>
    <property type="match status" value="1"/>
</dbReference>
<evidence type="ECO:0000313" key="3">
    <source>
        <dbReference type="EMBL" id="MEE7493424.1"/>
    </source>
</evidence>
<evidence type="ECO:0000313" key="4">
    <source>
        <dbReference type="Proteomes" id="UP001355206"/>
    </source>
</evidence>
<accession>A0ABU7TU39</accession>
<evidence type="ECO:0000259" key="2">
    <source>
        <dbReference type="Pfam" id="PF22029"/>
    </source>
</evidence>
<dbReference type="Proteomes" id="UP001355206">
    <property type="component" value="Unassembled WGS sequence"/>
</dbReference>
<proteinExistence type="predicted"/>
<dbReference type="EMBL" id="MLCA01000014">
    <property type="protein sequence ID" value="MEE7493424.1"/>
    <property type="molecule type" value="Genomic_DNA"/>
</dbReference>
<keyword evidence="4" id="KW-1185">Reference proteome</keyword>
<evidence type="ECO:0000256" key="1">
    <source>
        <dbReference type="SAM" id="MobiDB-lite"/>
    </source>
</evidence>
<dbReference type="Pfam" id="PF22029">
    <property type="entry name" value="PhyR_sigma2"/>
    <property type="match status" value="1"/>
</dbReference>
<comment type="caution">
    <text evidence="3">The sequence shown here is derived from an EMBL/GenBank/DDBJ whole genome shotgun (WGS) entry which is preliminary data.</text>
</comment>
<dbReference type="InterPro" id="IPR053866">
    <property type="entry name" value="PhyR_sigma2"/>
</dbReference>
<reference evidence="3 4" key="1">
    <citation type="journal article" date="2012" name="Genet. Mol. Biol.">
        <title>Analysis of 16S rRNA and mxaF genes revealing insights into Methylobacterium niche-specific plant association.</title>
        <authorList>
            <person name="Dourado M.N."/>
            <person name="Andreote F.D."/>
            <person name="Dini-Andreote F."/>
            <person name="Conti R."/>
            <person name="Araujo J.M."/>
            <person name="Araujo W.L."/>
        </authorList>
    </citation>
    <scope>NUCLEOTIDE SEQUENCE [LARGE SCALE GENOMIC DNA]</scope>
    <source>
        <strain evidence="3 4">TC3-10</strain>
    </source>
</reference>
<sequence>MPNVQDIDRPLRITAQDEAVISGPGAQPGASLRGHFPEVVELDATSRLRRLLGRLSEAADAAEAEGQVPAGFGPALLAAVPDLRRHARALTRDAVAGDIQGDDLVRLTLLKAWERRAQFRAGTGMLAWLVTILRIRFVNGRVARRLAVPAPEDGPAALRARRAEPEKSAAYQ</sequence>
<protein>
    <submittedName>
        <fullName evidence="3">RNA polymerase subunit sigma-70</fullName>
    </submittedName>
</protein>
<feature type="domain" description="PhyR sigma2" evidence="2">
    <location>
        <begin position="78"/>
        <end position="132"/>
    </location>
</feature>
<dbReference type="InterPro" id="IPR013325">
    <property type="entry name" value="RNA_pol_sigma_r2"/>
</dbReference>
<gene>
    <name evidence="3" type="ORF">MOTC310_24405</name>
</gene>
<feature type="region of interest" description="Disordered" evidence="1">
    <location>
        <begin position="153"/>
        <end position="172"/>
    </location>
</feature>
<name>A0ABU7TU39_9HYPH</name>